<proteinExistence type="predicted"/>
<sequence>MDVSGPGAPAEVTLFDESPLFDDGKEPQALRTIGEVAKALAIRPHVLRYWEEQFASLQPIKRSGNRRYYRPEDVALIRDIDRLVHREGYTLRGAAKAIAEKSPFEVKGNPSLEVVKPEGVPTGDWYGRLSAIREDLAEALARA</sequence>
<name>A0A031K255_9SPHN</name>
<dbReference type="eggNOG" id="COG0789">
    <property type="taxonomic scope" value="Bacteria"/>
</dbReference>
<comment type="caution">
    <text evidence="2">The sequence shown here is derived from an EMBL/GenBank/DDBJ whole genome shotgun (WGS) entry which is preliminary data.</text>
</comment>
<evidence type="ECO:0000313" key="2">
    <source>
        <dbReference type="EMBL" id="EZP83279.1"/>
    </source>
</evidence>
<dbReference type="InterPro" id="IPR000551">
    <property type="entry name" value="MerR-type_HTH_dom"/>
</dbReference>
<protein>
    <submittedName>
        <fullName evidence="2">Transcriptional regulator</fullName>
    </submittedName>
</protein>
<evidence type="ECO:0000313" key="3">
    <source>
        <dbReference type="Proteomes" id="UP000024329"/>
    </source>
</evidence>
<dbReference type="EMBL" id="JFYZ01000003">
    <property type="protein sequence ID" value="EZP83279.1"/>
    <property type="molecule type" value="Genomic_DNA"/>
</dbReference>
<dbReference type="SMART" id="SM00422">
    <property type="entry name" value="HTH_MERR"/>
    <property type="match status" value="1"/>
</dbReference>
<dbReference type="RefSeq" id="WP_051586756.1">
    <property type="nucleotide sequence ID" value="NZ_JFYZ01000003.1"/>
</dbReference>
<dbReference type="Pfam" id="PF13411">
    <property type="entry name" value="MerR_1"/>
    <property type="match status" value="1"/>
</dbReference>
<gene>
    <name evidence="2" type="ORF">BV97_01389</name>
</gene>
<dbReference type="GO" id="GO:0006355">
    <property type="term" value="P:regulation of DNA-templated transcription"/>
    <property type="evidence" value="ECO:0007669"/>
    <property type="project" value="InterPro"/>
</dbReference>
<dbReference type="PATRIC" id="fig|158500.4.peg.1424"/>
<dbReference type="GO" id="GO:0003677">
    <property type="term" value="F:DNA binding"/>
    <property type="evidence" value="ECO:0007669"/>
    <property type="project" value="InterPro"/>
</dbReference>
<evidence type="ECO:0000259" key="1">
    <source>
        <dbReference type="PROSITE" id="PS50937"/>
    </source>
</evidence>
<reference evidence="2 3" key="1">
    <citation type="submission" date="2014-03" db="EMBL/GenBank/DDBJ databases">
        <title>Whole genome sequence of Novosphingobium resinovorum KF1.</title>
        <authorList>
            <person name="Gan H.M."/>
            <person name="Gan H.Y."/>
            <person name="Chew T.H."/>
            <person name="Savka M.A."/>
        </authorList>
    </citation>
    <scope>NUCLEOTIDE SEQUENCE [LARGE SCALE GENOMIC DNA]</scope>
    <source>
        <strain evidence="2 3">KF1</strain>
    </source>
</reference>
<accession>A0A031K255</accession>
<dbReference type="SUPFAM" id="SSF46955">
    <property type="entry name" value="Putative DNA-binding domain"/>
    <property type="match status" value="1"/>
</dbReference>
<dbReference type="CDD" id="cd04765">
    <property type="entry name" value="HTH_MlrA-like_sg2"/>
    <property type="match status" value="1"/>
</dbReference>
<organism evidence="2 3">
    <name type="scientific">Novosphingobium resinovorum</name>
    <dbReference type="NCBI Taxonomy" id="158500"/>
    <lineage>
        <taxon>Bacteria</taxon>
        <taxon>Pseudomonadati</taxon>
        <taxon>Pseudomonadota</taxon>
        <taxon>Alphaproteobacteria</taxon>
        <taxon>Sphingomonadales</taxon>
        <taxon>Sphingomonadaceae</taxon>
        <taxon>Novosphingobium</taxon>
    </lineage>
</organism>
<dbReference type="InterPro" id="IPR009061">
    <property type="entry name" value="DNA-bd_dom_put_sf"/>
</dbReference>
<dbReference type="PROSITE" id="PS50937">
    <property type="entry name" value="HTH_MERR_2"/>
    <property type="match status" value="1"/>
</dbReference>
<dbReference type="STRING" id="158500.BES08_05175"/>
<dbReference type="Gene3D" id="1.10.1660.10">
    <property type="match status" value="1"/>
</dbReference>
<feature type="domain" description="HTH merR-type" evidence="1">
    <location>
        <begin position="32"/>
        <end position="100"/>
    </location>
</feature>
<dbReference type="AlphaFoldDB" id="A0A031K255"/>
<dbReference type="Proteomes" id="UP000024329">
    <property type="component" value="Unassembled WGS sequence"/>
</dbReference>